<feature type="compositionally biased region" description="Basic and acidic residues" evidence="1">
    <location>
        <begin position="185"/>
        <end position="206"/>
    </location>
</feature>
<dbReference type="GO" id="GO:0035861">
    <property type="term" value="C:site of double-strand break"/>
    <property type="evidence" value="ECO:0007669"/>
    <property type="project" value="TreeGrafter"/>
</dbReference>
<feature type="region of interest" description="Disordered" evidence="1">
    <location>
        <begin position="437"/>
        <end position="470"/>
    </location>
</feature>
<dbReference type="AlphaFoldDB" id="A0A370U1E5"/>
<protein>
    <recommendedName>
        <fullName evidence="2">5'-3' DNA helicase ZGRF1-like N-terminal domain-containing protein</fullName>
    </recommendedName>
</protein>
<feature type="compositionally biased region" description="Basic and acidic residues" evidence="1">
    <location>
        <begin position="441"/>
        <end position="450"/>
    </location>
</feature>
<dbReference type="InterPro" id="IPR052800">
    <property type="entry name" value="DNA_Repair_Helicase_ZGRF1"/>
</dbReference>
<feature type="region of interest" description="Disordered" evidence="1">
    <location>
        <begin position="596"/>
        <end position="615"/>
    </location>
</feature>
<organism evidence="3 4">
    <name type="scientific">Venustampulla echinocandica</name>
    <dbReference type="NCBI Taxonomy" id="2656787"/>
    <lineage>
        <taxon>Eukaryota</taxon>
        <taxon>Fungi</taxon>
        <taxon>Dikarya</taxon>
        <taxon>Ascomycota</taxon>
        <taxon>Pezizomycotina</taxon>
        <taxon>Leotiomycetes</taxon>
        <taxon>Helotiales</taxon>
        <taxon>Pleuroascaceae</taxon>
        <taxon>Venustampulla</taxon>
    </lineage>
</organism>
<dbReference type="STRING" id="2656787.A0A370U1E5"/>
<evidence type="ECO:0000256" key="1">
    <source>
        <dbReference type="SAM" id="MobiDB-lite"/>
    </source>
</evidence>
<feature type="region of interest" description="Disordered" evidence="1">
    <location>
        <begin position="504"/>
        <end position="561"/>
    </location>
</feature>
<reference evidence="3 4" key="1">
    <citation type="journal article" date="2018" name="IMA Fungus">
        <title>IMA Genome-F 9: Draft genome sequence of Annulohypoxylon stygium, Aspergillus mulundensis, Berkeleyomyces basicola (syn. Thielaviopsis basicola), Ceratocystis smalleyi, two Cercospora beticola strains, Coleophoma cylindrospora, Fusarium fracticaudum, Phialophora cf. hyalina, and Morchella septimelata.</title>
        <authorList>
            <person name="Wingfield B.D."/>
            <person name="Bills G.F."/>
            <person name="Dong Y."/>
            <person name="Huang W."/>
            <person name="Nel W.J."/>
            <person name="Swalarsk-Parry B.S."/>
            <person name="Vaghefi N."/>
            <person name="Wilken P.M."/>
            <person name="An Z."/>
            <person name="de Beer Z.W."/>
            <person name="De Vos L."/>
            <person name="Chen L."/>
            <person name="Duong T.A."/>
            <person name="Gao Y."/>
            <person name="Hammerbacher A."/>
            <person name="Kikkert J.R."/>
            <person name="Li Y."/>
            <person name="Li H."/>
            <person name="Li K."/>
            <person name="Li Q."/>
            <person name="Liu X."/>
            <person name="Ma X."/>
            <person name="Naidoo K."/>
            <person name="Pethybridge S.J."/>
            <person name="Sun J."/>
            <person name="Steenkamp E.T."/>
            <person name="van der Nest M.A."/>
            <person name="van Wyk S."/>
            <person name="Wingfield M.J."/>
            <person name="Xiong C."/>
            <person name="Yue Q."/>
            <person name="Zhang X."/>
        </authorList>
    </citation>
    <scope>NUCLEOTIDE SEQUENCE [LARGE SCALE GENOMIC DNA]</scope>
    <source>
        <strain evidence="3 4">BP 5553</strain>
    </source>
</reference>
<comment type="caution">
    <text evidence="3">The sequence shown here is derived from an EMBL/GenBank/DDBJ whole genome shotgun (WGS) entry which is preliminary data.</text>
</comment>
<dbReference type="GO" id="GO:0006302">
    <property type="term" value="P:double-strand break repair"/>
    <property type="evidence" value="ECO:0007669"/>
    <property type="project" value="TreeGrafter"/>
</dbReference>
<dbReference type="OrthoDB" id="6513042at2759"/>
<gene>
    <name evidence="3" type="ORF">BP5553_01576</name>
</gene>
<feature type="compositionally biased region" description="Polar residues" evidence="1">
    <location>
        <begin position="222"/>
        <end position="233"/>
    </location>
</feature>
<proteinExistence type="predicted"/>
<feature type="region of interest" description="Disordered" evidence="1">
    <location>
        <begin position="221"/>
        <end position="241"/>
    </location>
</feature>
<accession>A0A370U1E5</accession>
<dbReference type="PANTHER" id="PTHR28535:SF1">
    <property type="entry name" value="PROTEIN ZGRF1"/>
    <property type="match status" value="1"/>
</dbReference>
<dbReference type="Proteomes" id="UP000254866">
    <property type="component" value="Unassembled WGS sequence"/>
</dbReference>
<evidence type="ECO:0000313" key="4">
    <source>
        <dbReference type="Proteomes" id="UP000254866"/>
    </source>
</evidence>
<dbReference type="RefSeq" id="XP_031874253.1">
    <property type="nucleotide sequence ID" value="XM_032010199.1"/>
</dbReference>
<feature type="region of interest" description="Disordered" evidence="1">
    <location>
        <begin position="185"/>
        <end position="209"/>
    </location>
</feature>
<name>A0A370U1E5_9HELO</name>
<dbReference type="PANTHER" id="PTHR28535">
    <property type="entry name" value="ZINC FINGER GRF-TYPE CONTAINING 1"/>
    <property type="match status" value="1"/>
</dbReference>
<keyword evidence="4" id="KW-1185">Reference proteome</keyword>
<feature type="compositionally biased region" description="Polar residues" evidence="1">
    <location>
        <begin position="458"/>
        <end position="470"/>
    </location>
</feature>
<dbReference type="GO" id="GO:0005634">
    <property type="term" value="C:nucleus"/>
    <property type="evidence" value="ECO:0007669"/>
    <property type="project" value="TreeGrafter"/>
</dbReference>
<dbReference type="GeneID" id="43594425"/>
<feature type="domain" description="5'-3' DNA helicase ZGRF1-like N-terminal" evidence="2">
    <location>
        <begin position="30"/>
        <end position="111"/>
    </location>
</feature>
<feature type="region of interest" description="Disordered" evidence="1">
    <location>
        <begin position="626"/>
        <end position="648"/>
    </location>
</feature>
<sequence length="910" mass="98810">MALLANTPTTTASRITAPLDVPQTQNTAPVLEFRCLYTQDLRRKQKRWQDGRLKFHTFNKRVMIYDEQSNFVGDTHWRDDDEFTEGEELQLDRRGILVEVGECLGKRDQDLTELLSKRAQEKEGRAAARIANPSPTTSVGRFQNVRAAVTTLTPKPLSALLTPSRHYGRAMVSNASPFEERQRLENGNHNEEANRPAKRRKPDDVTQSKSGYAQNLMGATLNLASSRPPSTATVRYDLPEPNITRPSEVAIDLTLDDDDGGNVINPKSSNVDQAITAAKQAVVKRANSRRTPPPKSGYASNLTGAALTLTGPSAMSARPSFKALAMEKTSRKRHYETESSSAAEDDGILIDINPSLDRPATITKPRGSATVCTKPLVQKSTSNVDNCQQVVHPQPSLNSTRSFLETATIRDIGESTSDQPMSSLRIRARPPRKMMMLMDRPNSRPRKESSGKIGLASKNVTKSFQSTNEPILSQDTRHLNSFYQNQEEKLQAFLKGKRNSINLDLEEDEEDSSPTLDKVTDRRTIDPPLSRKGRDTEVMTLHSSDRPPGPMLSGSPRATAPPELLARQPHKAKGDIALNNCTVNLPRKDGWLLSGVESEDNPASNGNRAAEPARLKNVEGKLGVAAAPPISWKPKTDRMDGTNRSSISSLRNASTALVAGTQTAYGSDQQDTHRDLAARGNSTNPMSEEKLKGSPDQGPSHVSKAVQYTSERFRAMIKPSTTAADPGVGTRSPAVVSPVGLTDQSVLDYSSSSQELEQASSGQVVKAPPELAVKQWIPADSKPSNDSGFRPANLINTTSGLRHNPVLAPNNTGPSQIKAKLVNPATRGKSVQAAATITDAVDQASTVSAPPVEHISSRPAPGSILARNMAQNEGLLVDSAPVTGPWSREAFDLFGSWLPPGRERPGEDPT</sequence>
<feature type="region of interest" description="Disordered" evidence="1">
    <location>
        <begin position="663"/>
        <end position="703"/>
    </location>
</feature>
<evidence type="ECO:0000313" key="3">
    <source>
        <dbReference type="EMBL" id="RDL41597.1"/>
    </source>
</evidence>
<evidence type="ECO:0000259" key="2">
    <source>
        <dbReference type="Pfam" id="PF10382"/>
    </source>
</evidence>
<dbReference type="Pfam" id="PF10382">
    <property type="entry name" value="ZGRF1-like_N"/>
    <property type="match status" value="1"/>
</dbReference>
<dbReference type="InterPro" id="IPR018838">
    <property type="entry name" value="ZGRF1-like_N"/>
</dbReference>
<dbReference type="EMBL" id="NPIC01000001">
    <property type="protein sequence ID" value="RDL41597.1"/>
    <property type="molecule type" value="Genomic_DNA"/>
</dbReference>